<proteinExistence type="predicted"/>
<dbReference type="Proteomes" id="UP000244827">
    <property type="component" value="Segment"/>
</dbReference>
<keyword evidence="1" id="KW-1133">Transmembrane helix</keyword>
<keyword evidence="1" id="KW-0472">Membrane</keyword>
<feature type="transmembrane region" description="Helical" evidence="1">
    <location>
        <begin position="45"/>
        <end position="71"/>
    </location>
</feature>
<feature type="transmembrane region" description="Helical" evidence="1">
    <location>
        <begin position="17"/>
        <end position="39"/>
    </location>
</feature>
<evidence type="ECO:0000313" key="3">
    <source>
        <dbReference type="Proteomes" id="UP000244827"/>
    </source>
</evidence>
<evidence type="ECO:0000313" key="2">
    <source>
        <dbReference type="EMBL" id="ATN92862.1"/>
    </source>
</evidence>
<protein>
    <submittedName>
        <fullName evidence="2">Uncharacterized protein</fullName>
    </submittedName>
</protein>
<keyword evidence="3" id="KW-1185">Reference proteome</keyword>
<keyword evidence="1" id="KW-0812">Transmembrane</keyword>
<sequence length="85" mass="9122">MGEVEQVKRLAVKINDWLVIAGFIVIVVAGSLLAVGMLATETPLLSFLTVVGFALIALVLWAIGSGLWCVLSGIHYELKKLNEKA</sequence>
<organism evidence="2 3">
    <name type="scientific">Pseudomonas phage PPSC2</name>
    <dbReference type="NCBI Taxonomy" id="2041350"/>
    <lineage>
        <taxon>Viruses</taxon>
        <taxon>Duplodnaviria</taxon>
        <taxon>Heunggongvirae</taxon>
        <taxon>Uroviricota</taxon>
        <taxon>Caudoviricetes</taxon>
        <taxon>Vandenendeviridae</taxon>
        <taxon>Gorskivirinae</taxon>
        <taxon>Shenlongvirus</taxon>
        <taxon>Shenlongvirus PPSC2</taxon>
    </lineage>
</organism>
<accession>A0A2R2YB18</accession>
<reference evidence="2 3" key="1">
    <citation type="journal article" date="2018" name="Arch. Virol.">
        <title>Genomic characterization and phylogenetic analysis of the novel Pseudomonas phage PPSC2.</title>
        <authorList>
            <person name="Wu X."/>
            <person name="Wu Y."/>
            <person name="Tang Y."/>
            <person name="Gan B."/>
        </authorList>
    </citation>
    <scope>NUCLEOTIDE SEQUENCE [LARGE SCALE GENOMIC DNA]</scope>
</reference>
<name>A0A2R2YB18_9CAUD</name>
<evidence type="ECO:0000256" key="1">
    <source>
        <dbReference type="SAM" id="Phobius"/>
    </source>
</evidence>
<gene>
    <name evidence="2" type="ORF">PPSC2_99</name>
</gene>
<dbReference type="EMBL" id="MF893340">
    <property type="protein sequence ID" value="ATN92862.1"/>
    <property type="molecule type" value="Genomic_DNA"/>
</dbReference>